<dbReference type="SMART" id="SM00884">
    <property type="entry name" value="Cullin_Nedd8"/>
    <property type="match status" value="1"/>
</dbReference>
<proteinExistence type="inferred from homology"/>
<dbReference type="GO" id="GO:0031625">
    <property type="term" value="F:ubiquitin protein ligase binding"/>
    <property type="evidence" value="ECO:0007669"/>
    <property type="project" value="InterPro"/>
</dbReference>
<evidence type="ECO:0000313" key="5">
    <source>
        <dbReference type="Proteomes" id="UP000179807"/>
    </source>
</evidence>
<evidence type="ECO:0000256" key="2">
    <source>
        <dbReference type="RuleBase" id="RU003829"/>
    </source>
</evidence>
<reference evidence="4" key="1">
    <citation type="submission" date="2016-10" db="EMBL/GenBank/DDBJ databases">
        <authorList>
            <person name="Benchimol M."/>
            <person name="Almeida L.G."/>
            <person name="Vasconcelos A.T."/>
            <person name="Perreira-Neves A."/>
            <person name="Rosa I.A."/>
            <person name="Tasca T."/>
            <person name="Bogo M.R."/>
            <person name="de Souza W."/>
        </authorList>
    </citation>
    <scope>NUCLEOTIDE SEQUENCE [LARGE SCALE GENOMIC DNA]</scope>
    <source>
        <strain evidence="4">K</strain>
    </source>
</reference>
<sequence>MLEVDSFLTKVLMHTRPGISFSKAYSIAFYAATSSPCDFLSYLSNKITIFFHTSIKSTIENDQITEVQKLVLIYDEYLYLKKTFLHLFAFLEKYSPYKSNVTSNETSNYTLSLLAFIDEIFQRIFKNLICFEHYCSAFLNHLEKFHFSNISENLEFDQLFKISRIYFLVFEDRNEEFIHLLNHSCENSAKFFAEYMKDSTPFEIVECFTKYLNDEKMLLNTLFNNLDFFVNSSLKLVYYIFNDLSSPHYSEISKQIKESSKIRDLSFIVDYFKLITINSVYEPPSEEILTAFSNCIHEQILQESLEIPDLGNVVSFYNELFETLNSPFLMSKYNRQITEFINKDNRKMIKDLILYINKVALTSNPNLSNILTVLRRIENKNEFEMIHSRHVTKRLLPLSEKQIEREKSIVSQIKTSSNSYEFVQLTKLLDEARKSIERHIGPVLVAHSSCWPFQQPFPRCKYFDEACKEISTKYKKLYPNRLITFPFDSWAVSVKDTYKNFTMAGNAVQGEVLLYLNEHPSISLDSLAPFITIEQLTPIIKSLASNKYPVLIESNINEKSIYKVNPKFKPKHAFIKLPVPGIAAKTVSKDTALAKNEAIDAAIIKLMKGNRSSPYTEVENRITIQLSDRYRIVPSEIRNRINSLISRNFLEMSETENEIIYVP</sequence>
<dbReference type="OrthoDB" id="27073at2759"/>
<dbReference type="InterPro" id="IPR036388">
    <property type="entry name" value="WH-like_DNA-bd_sf"/>
</dbReference>
<dbReference type="Gene3D" id="1.20.1310.10">
    <property type="entry name" value="Cullin Repeats"/>
    <property type="match status" value="1"/>
</dbReference>
<dbReference type="Gene3D" id="3.30.230.130">
    <property type="entry name" value="Cullin, Chain C, Domain 2"/>
    <property type="match status" value="1"/>
</dbReference>
<feature type="domain" description="Cullin family profile" evidence="3">
    <location>
        <begin position="336"/>
        <end position="437"/>
    </location>
</feature>
<keyword evidence="5" id="KW-1185">Reference proteome</keyword>
<organism evidence="4 5">
    <name type="scientific">Tritrichomonas foetus</name>
    <dbReference type="NCBI Taxonomy" id="1144522"/>
    <lineage>
        <taxon>Eukaryota</taxon>
        <taxon>Metamonada</taxon>
        <taxon>Parabasalia</taxon>
        <taxon>Tritrichomonadida</taxon>
        <taxon>Tritrichomonadidae</taxon>
        <taxon>Tritrichomonas</taxon>
    </lineage>
</organism>
<dbReference type="EMBL" id="MLAK01000002">
    <property type="protein sequence ID" value="OHT17518.1"/>
    <property type="molecule type" value="Genomic_DNA"/>
</dbReference>
<comment type="caution">
    <text evidence="4">The sequence shown here is derived from an EMBL/GenBank/DDBJ whole genome shotgun (WGS) entry which is preliminary data.</text>
</comment>
<dbReference type="VEuPathDB" id="TrichDB:TRFO_02564"/>
<dbReference type="Gene3D" id="1.10.10.10">
    <property type="entry name" value="Winged helix-like DNA-binding domain superfamily/Winged helix DNA-binding domain"/>
    <property type="match status" value="1"/>
</dbReference>
<evidence type="ECO:0000256" key="1">
    <source>
        <dbReference type="PROSITE-ProRule" id="PRU00330"/>
    </source>
</evidence>
<dbReference type="Pfam" id="PF10557">
    <property type="entry name" value="Cullin_Nedd8"/>
    <property type="match status" value="1"/>
</dbReference>
<dbReference type="InterPro" id="IPR036317">
    <property type="entry name" value="Cullin_homology_sf"/>
</dbReference>
<evidence type="ECO:0000313" key="4">
    <source>
        <dbReference type="EMBL" id="OHT17518.1"/>
    </source>
</evidence>
<dbReference type="SUPFAM" id="SSF75632">
    <property type="entry name" value="Cullin homology domain"/>
    <property type="match status" value="1"/>
</dbReference>
<dbReference type="RefSeq" id="XP_068370654.1">
    <property type="nucleotide sequence ID" value="XM_068490763.1"/>
</dbReference>
<dbReference type="InterPro" id="IPR036390">
    <property type="entry name" value="WH_DNA-bd_sf"/>
</dbReference>
<name>A0A1J4L6E3_9EUKA</name>
<dbReference type="InterPro" id="IPR001373">
    <property type="entry name" value="Cullin_N"/>
</dbReference>
<dbReference type="PROSITE" id="PS50069">
    <property type="entry name" value="CULLIN_2"/>
    <property type="match status" value="1"/>
</dbReference>
<protein>
    <recommendedName>
        <fullName evidence="3">Cullin family profile domain-containing protein</fullName>
    </recommendedName>
</protein>
<dbReference type="InterPro" id="IPR016158">
    <property type="entry name" value="Cullin_homology"/>
</dbReference>
<gene>
    <name evidence="4" type="ORF">TRFO_02564</name>
</gene>
<dbReference type="PANTHER" id="PTHR11932">
    <property type="entry name" value="CULLIN"/>
    <property type="match status" value="1"/>
</dbReference>
<comment type="similarity">
    <text evidence="1 2">Belongs to the cullin family.</text>
</comment>
<dbReference type="Proteomes" id="UP000179807">
    <property type="component" value="Unassembled WGS sequence"/>
</dbReference>
<accession>A0A1J4L6E3</accession>
<dbReference type="InterPro" id="IPR019559">
    <property type="entry name" value="Cullin_neddylation_domain"/>
</dbReference>
<dbReference type="AlphaFoldDB" id="A0A1J4L6E3"/>
<dbReference type="SUPFAM" id="SSF46785">
    <property type="entry name" value="Winged helix' DNA-binding domain"/>
    <property type="match status" value="1"/>
</dbReference>
<dbReference type="InterPro" id="IPR045093">
    <property type="entry name" value="Cullin"/>
</dbReference>
<dbReference type="GO" id="GO:0006511">
    <property type="term" value="P:ubiquitin-dependent protein catabolic process"/>
    <property type="evidence" value="ECO:0007669"/>
    <property type="project" value="InterPro"/>
</dbReference>
<evidence type="ECO:0000259" key="3">
    <source>
        <dbReference type="PROSITE" id="PS50069"/>
    </source>
</evidence>
<dbReference type="Pfam" id="PF00888">
    <property type="entry name" value="Cullin"/>
    <property type="match status" value="1"/>
</dbReference>
<dbReference type="GeneID" id="94825467"/>